<evidence type="ECO:0000313" key="2">
    <source>
        <dbReference type="Proteomes" id="UP001141434"/>
    </source>
</evidence>
<comment type="caution">
    <text evidence="1">The sequence shown here is derived from an EMBL/GenBank/DDBJ whole genome shotgun (WGS) entry which is preliminary data.</text>
</comment>
<organism evidence="1 2">
    <name type="scientific">Penicillium alfredii</name>
    <dbReference type="NCBI Taxonomy" id="1506179"/>
    <lineage>
        <taxon>Eukaryota</taxon>
        <taxon>Fungi</taxon>
        <taxon>Dikarya</taxon>
        <taxon>Ascomycota</taxon>
        <taxon>Pezizomycotina</taxon>
        <taxon>Eurotiomycetes</taxon>
        <taxon>Eurotiomycetidae</taxon>
        <taxon>Eurotiales</taxon>
        <taxon>Aspergillaceae</taxon>
        <taxon>Penicillium</taxon>
    </lineage>
</organism>
<evidence type="ECO:0000313" key="1">
    <source>
        <dbReference type="EMBL" id="KAJ5092621.1"/>
    </source>
</evidence>
<accession>A0A9W9F356</accession>
<dbReference type="Proteomes" id="UP001141434">
    <property type="component" value="Unassembled WGS sequence"/>
</dbReference>
<reference evidence="1" key="2">
    <citation type="journal article" date="2023" name="IMA Fungus">
        <title>Comparative genomic study of the Penicillium genus elucidates a diverse pangenome and 15 lateral gene transfer events.</title>
        <authorList>
            <person name="Petersen C."/>
            <person name="Sorensen T."/>
            <person name="Nielsen M.R."/>
            <person name="Sondergaard T.E."/>
            <person name="Sorensen J.L."/>
            <person name="Fitzpatrick D.A."/>
            <person name="Frisvad J.C."/>
            <person name="Nielsen K.L."/>
        </authorList>
    </citation>
    <scope>NUCLEOTIDE SEQUENCE</scope>
    <source>
        <strain evidence="1">IBT 34128</strain>
    </source>
</reference>
<dbReference type="GeneID" id="81397185"/>
<proteinExistence type="predicted"/>
<dbReference type="EMBL" id="JAPMSZ010000009">
    <property type="protein sequence ID" value="KAJ5092621.1"/>
    <property type="molecule type" value="Genomic_DNA"/>
</dbReference>
<reference evidence="1" key="1">
    <citation type="submission" date="2022-11" db="EMBL/GenBank/DDBJ databases">
        <authorList>
            <person name="Petersen C."/>
        </authorList>
    </citation>
    <scope>NUCLEOTIDE SEQUENCE</scope>
    <source>
        <strain evidence="1">IBT 34128</strain>
    </source>
</reference>
<dbReference type="OrthoDB" id="414175at2759"/>
<sequence length="527" mass="59870">MPLFRMKTVFPFLALVSIGFFFWCMQRYDRAALLQMKNAGDAISFNHNKAAKSQSQQSLSGGKACEVDPKVAAPLPFSEWLPRKNYTRAYFRPHYVAPETEFRTLEEIEKPVLPPMVAMERGMIVSPDNNADNFVCPEIIDIDVAADEDVEETSKILFGLATTVDRLDMLLPSLLYSYGNTKAGLLVLVPESDDDLEKQETYFRNRGLDVTLKASPLDFTARYFGLVEAMSEHIRKHRPQTTWLGFSDDDTFFLSLPTIAEELKLFDASKRHYIGALSEASWQVDAFGHIAFGGAGVFVSKPLLDVLMKYYDECQSWGEQPGDQKLGQCIQRFGDTPLTLWPSLFQMDLSDPVDGFYESGRKIESVHHWNSWYSKDVVKMTTVSAVAGRKSVLRRWVFDQEETVNQATGETLRHFWVLNNGHSMVKYTYDASVPNDAINFDAMEKTWPEDPRGYEDRLGPLRPAEDEGINRDRWLLKDAFVVGDNVHQLYVREEDEGHSLIEIVWLGVKDGGGAGVSDHYIRGTYQQ</sequence>
<evidence type="ECO:0008006" key="3">
    <source>
        <dbReference type="Google" id="ProtNLM"/>
    </source>
</evidence>
<dbReference type="Gene3D" id="3.90.550.50">
    <property type="match status" value="1"/>
</dbReference>
<dbReference type="RefSeq" id="XP_056510816.1">
    <property type="nucleotide sequence ID" value="XM_056658016.1"/>
</dbReference>
<dbReference type="AlphaFoldDB" id="A0A9W9F356"/>
<protein>
    <recommendedName>
        <fullName evidence="3">Glycosyltransferase family 31 protein</fullName>
    </recommendedName>
</protein>
<keyword evidence="2" id="KW-1185">Reference proteome</keyword>
<dbReference type="Pfam" id="PF04646">
    <property type="entry name" value="DUF604"/>
    <property type="match status" value="1"/>
</dbReference>
<name>A0A9W9F356_9EURO</name>
<dbReference type="PANTHER" id="PTHR10811">
    <property type="entry name" value="FRINGE-RELATED"/>
    <property type="match status" value="1"/>
</dbReference>
<gene>
    <name evidence="1" type="ORF">NUU61_007491</name>
</gene>
<dbReference type="InterPro" id="IPR006740">
    <property type="entry name" value="DUF604"/>
</dbReference>